<name>A0AAD5KA13_9FUNG</name>
<protein>
    <recommendedName>
        <fullName evidence="1">Heterokaryon incompatibility domain-containing protein</fullName>
    </recommendedName>
</protein>
<dbReference type="InterPro" id="IPR010730">
    <property type="entry name" value="HET"/>
</dbReference>
<sequence>MFIALGSTVIYRYLTIHLRKSCEDHLKKEKKTYMYIAYCRNQKSLNEVDTTEYRLSTTAGEYRPTYLIRVSDWEKVPGHEAKNGYCALSYVWAQSGQVVQNEEGEYDCIDNGLHCIVEGYDMDEGDSVRMLPTDEEETEFITYFFPSSKSKATVRFVTYDKLLQQLCKDFQIEYIWYDKICINQSDKESRLHEIKQMHRIYGNACYTVALVPEVHIYDPEDCATIDPVFQNIKANTAAWDDIVQVSLWWKRSWTLEETMASKRMLVIGTDTHLWQHSFHTCPISSTCDNFSVWMLDFVNQQQGDRSVNQALSEAHFRSSSKEHDKIFSLVNIFHDMFQNMKISYKIDIKKALHTFYRTIATNDLAILCFGSCLSPYGFEFRINTMSNHHLPSWTGVSGLHLTSPITTTTTLLQSPHSICDDMLLHLSTKYYMVVSVAPYNYGCFSLLSHDKQKWEHQIDIFNRRQEVIGSYTTVDEDTALIDWAIKMKTVSSIFATHCCYKPQDTPIMQTRPFSLAEDCKECIILPILFKASNLVSKDVEGSQSLRLLGGYTHDYFLPVLKKCTDDVNATEEERYKAVGIFYIGNPDDEDLTSDDPDEILNSVFRGDNAVHDKAKEFIIQ</sequence>
<dbReference type="PANTHER" id="PTHR24148:SF64">
    <property type="entry name" value="HETEROKARYON INCOMPATIBILITY DOMAIN-CONTAINING PROTEIN"/>
    <property type="match status" value="1"/>
</dbReference>
<reference evidence="2" key="2">
    <citation type="submission" date="2023-02" db="EMBL/GenBank/DDBJ databases">
        <authorList>
            <consortium name="DOE Joint Genome Institute"/>
            <person name="Mondo S.J."/>
            <person name="Chang Y."/>
            <person name="Wang Y."/>
            <person name="Ahrendt S."/>
            <person name="Andreopoulos W."/>
            <person name="Barry K."/>
            <person name="Beard J."/>
            <person name="Benny G.L."/>
            <person name="Blankenship S."/>
            <person name="Bonito G."/>
            <person name="Cuomo C."/>
            <person name="Desiro A."/>
            <person name="Gervers K.A."/>
            <person name="Hundley H."/>
            <person name="Kuo A."/>
            <person name="LaButti K."/>
            <person name="Lang B.F."/>
            <person name="Lipzen A."/>
            <person name="O'Donnell K."/>
            <person name="Pangilinan J."/>
            <person name="Reynolds N."/>
            <person name="Sandor L."/>
            <person name="Smith M.W."/>
            <person name="Tsang A."/>
            <person name="Grigoriev I.V."/>
            <person name="Stajich J.E."/>
            <person name="Spatafora J.W."/>
        </authorList>
    </citation>
    <scope>NUCLEOTIDE SEQUENCE</scope>
    <source>
        <strain evidence="2">RSA 2281</strain>
    </source>
</reference>
<dbReference type="PANTHER" id="PTHR24148">
    <property type="entry name" value="ANKYRIN REPEAT DOMAIN-CONTAINING PROTEIN 39 HOMOLOG-RELATED"/>
    <property type="match status" value="1"/>
</dbReference>
<dbReference type="Proteomes" id="UP001209540">
    <property type="component" value="Unassembled WGS sequence"/>
</dbReference>
<dbReference type="AlphaFoldDB" id="A0AAD5KA13"/>
<dbReference type="Pfam" id="PF06985">
    <property type="entry name" value="HET"/>
    <property type="match status" value="1"/>
</dbReference>
<proteinExistence type="predicted"/>
<accession>A0AAD5KA13</accession>
<keyword evidence="3" id="KW-1185">Reference proteome</keyword>
<gene>
    <name evidence="2" type="ORF">BDA99DRAFT_537599</name>
</gene>
<dbReference type="EMBL" id="JAIXMP010000014">
    <property type="protein sequence ID" value="KAI9262256.1"/>
    <property type="molecule type" value="Genomic_DNA"/>
</dbReference>
<reference evidence="2" key="1">
    <citation type="journal article" date="2022" name="IScience">
        <title>Evolution of zygomycete secretomes and the origins of terrestrial fungal ecologies.</title>
        <authorList>
            <person name="Chang Y."/>
            <person name="Wang Y."/>
            <person name="Mondo S."/>
            <person name="Ahrendt S."/>
            <person name="Andreopoulos W."/>
            <person name="Barry K."/>
            <person name="Beard J."/>
            <person name="Benny G.L."/>
            <person name="Blankenship S."/>
            <person name="Bonito G."/>
            <person name="Cuomo C."/>
            <person name="Desiro A."/>
            <person name="Gervers K.A."/>
            <person name="Hundley H."/>
            <person name="Kuo A."/>
            <person name="LaButti K."/>
            <person name="Lang B.F."/>
            <person name="Lipzen A."/>
            <person name="O'Donnell K."/>
            <person name="Pangilinan J."/>
            <person name="Reynolds N."/>
            <person name="Sandor L."/>
            <person name="Smith M.E."/>
            <person name="Tsang A."/>
            <person name="Grigoriev I.V."/>
            <person name="Stajich J.E."/>
            <person name="Spatafora J.W."/>
        </authorList>
    </citation>
    <scope>NUCLEOTIDE SEQUENCE</scope>
    <source>
        <strain evidence="2">RSA 2281</strain>
    </source>
</reference>
<evidence type="ECO:0000313" key="2">
    <source>
        <dbReference type="EMBL" id="KAI9262256.1"/>
    </source>
</evidence>
<comment type="caution">
    <text evidence="2">The sequence shown here is derived from an EMBL/GenBank/DDBJ whole genome shotgun (WGS) entry which is preliminary data.</text>
</comment>
<evidence type="ECO:0000313" key="3">
    <source>
        <dbReference type="Proteomes" id="UP001209540"/>
    </source>
</evidence>
<evidence type="ECO:0000259" key="1">
    <source>
        <dbReference type="Pfam" id="PF06985"/>
    </source>
</evidence>
<dbReference type="InterPro" id="IPR052895">
    <property type="entry name" value="HetReg/Transcr_Mod"/>
</dbReference>
<organism evidence="2 3">
    <name type="scientific">Phascolomyces articulosus</name>
    <dbReference type="NCBI Taxonomy" id="60185"/>
    <lineage>
        <taxon>Eukaryota</taxon>
        <taxon>Fungi</taxon>
        <taxon>Fungi incertae sedis</taxon>
        <taxon>Mucoromycota</taxon>
        <taxon>Mucoromycotina</taxon>
        <taxon>Mucoromycetes</taxon>
        <taxon>Mucorales</taxon>
        <taxon>Lichtheimiaceae</taxon>
        <taxon>Phascolomyces</taxon>
    </lineage>
</organism>
<feature type="domain" description="Heterokaryon incompatibility" evidence="1">
    <location>
        <begin position="85"/>
        <end position="257"/>
    </location>
</feature>